<accession>A0A839S9C5</accession>
<sequence length="113" mass="12838">MKKDKYHMLRTWILLVCFIAGQLMVFAHQHPDSVAAARIYTHSKTADHQIVKEKCYMCDVMHHNAMMATYQVFLKPVPFIAHSFKVCEYKTSAVKLISAGGRAPPCCHSTNIV</sequence>
<keyword evidence="2" id="KW-1185">Reference proteome</keyword>
<gene>
    <name evidence="1" type="ORF">FHS11_000836</name>
</gene>
<protein>
    <submittedName>
        <fullName evidence="1">Uncharacterized protein</fullName>
    </submittedName>
</protein>
<dbReference type="AlphaFoldDB" id="A0A839S9C5"/>
<reference evidence="1" key="1">
    <citation type="submission" date="2020-08" db="EMBL/GenBank/DDBJ databases">
        <title>Genomic Encyclopedia of Type Strains, Phase III (KMG-III): the genomes of soil and plant-associated and newly described type strains.</title>
        <authorList>
            <person name="Whitman W."/>
        </authorList>
    </citation>
    <scope>NUCLEOTIDE SEQUENCE [LARGE SCALE GENOMIC DNA]</scope>
    <source>
        <strain evidence="1">CECT 8628</strain>
    </source>
</reference>
<dbReference type="OrthoDB" id="797432at2"/>
<comment type="caution">
    <text evidence="1">The sequence shown here is derived from an EMBL/GenBank/DDBJ whole genome shotgun (WGS) entry which is preliminary data.</text>
</comment>
<evidence type="ECO:0000313" key="2">
    <source>
        <dbReference type="Proteomes" id="UP000539265"/>
    </source>
</evidence>
<organism evidence="1 2">
    <name type="scientific">Mucilaginibacter gotjawali</name>
    <dbReference type="NCBI Taxonomy" id="1550579"/>
    <lineage>
        <taxon>Bacteria</taxon>
        <taxon>Pseudomonadati</taxon>
        <taxon>Bacteroidota</taxon>
        <taxon>Sphingobacteriia</taxon>
        <taxon>Sphingobacteriales</taxon>
        <taxon>Sphingobacteriaceae</taxon>
        <taxon>Mucilaginibacter</taxon>
    </lineage>
</organism>
<dbReference type="EMBL" id="JACHWX010000002">
    <property type="protein sequence ID" value="MBB3054426.1"/>
    <property type="molecule type" value="Genomic_DNA"/>
</dbReference>
<dbReference type="RefSeq" id="WP_157750765.1">
    <property type="nucleotide sequence ID" value="NZ_AP017313.1"/>
</dbReference>
<name>A0A839S9C5_9SPHI</name>
<evidence type="ECO:0000313" key="1">
    <source>
        <dbReference type="EMBL" id="MBB3054426.1"/>
    </source>
</evidence>
<dbReference type="Proteomes" id="UP000539265">
    <property type="component" value="Unassembled WGS sequence"/>
</dbReference>
<proteinExistence type="predicted"/>